<dbReference type="Gene3D" id="1.20.81.30">
    <property type="entry name" value="Type II secretion system (T2SS), domain F"/>
    <property type="match status" value="2"/>
</dbReference>
<dbReference type="AlphaFoldDB" id="A0A5C5VJY5"/>
<evidence type="ECO:0000256" key="4">
    <source>
        <dbReference type="ARBA" id="ARBA00022519"/>
    </source>
</evidence>
<evidence type="ECO:0000256" key="6">
    <source>
        <dbReference type="ARBA" id="ARBA00022989"/>
    </source>
</evidence>
<keyword evidence="11" id="KW-1185">Reference proteome</keyword>
<dbReference type="PRINTS" id="PR00812">
    <property type="entry name" value="BCTERIALGSPF"/>
</dbReference>
<dbReference type="InterPro" id="IPR018076">
    <property type="entry name" value="T2SS_GspF_dom"/>
</dbReference>
<dbReference type="EMBL" id="SIHJ01000001">
    <property type="protein sequence ID" value="TWT38022.1"/>
    <property type="molecule type" value="Genomic_DNA"/>
</dbReference>
<evidence type="ECO:0000256" key="7">
    <source>
        <dbReference type="ARBA" id="ARBA00023136"/>
    </source>
</evidence>
<name>A0A5C5VJY5_9BACT</name>
<dbReference type="RefSeq" id="WP_146565315.1">
    <property type="nucleotide sequence ID" value="NZ_SIHJ01000001.1"/>
</dbReference>
<evidence type="ECO:0000313" key="10">
    <source>
        <dbReference type="EMBL" id="TWT38022.1"/>
    </source>
</evidence>
<protein>
    <submittedName>
        <fullName evidence="10">Type II secretion system protein F</fullName>
    </submittedName>
</protein>
<dbReference type="Proteomes" id="UP000316714">
    <property type="component" value="Unassembled WGS sequence"/>
</dbReference>
<comment type="caution">
    <text evidence="10">The sequence shown here is derived from an EMBL/GenBank/DDBJ whole genome shotgun (WGS) entry which is preliminary data.</text>
</comment>
<evidence type="ECO:0000259" key="9">
    <source>
        <dbReference type="Pfam" id="PF00482"/>
    </source>
</evidence>
<dbReference type="Pfam" id="PF00482">
    <property type="entry name" value="T2SSF"/>
    <property type="match status" value="2"/>
</dbReference>
<proteinExistence type="inferred from homology"/>
<evidence type="ECO:0000256" key="8">
    <source>
        <dbReference type="SAM" id="Phobius"/>
    </source>
</evidence>
<feature type="transmembrane region" description="Helical" evidence="8">
    <location>
        <begin position="229"/>
        <end position="247"/>
    </location>
</feature>
<evidence type="ECO:0000256" key="1">
    <source>
        <dbReference type="ARBA" id="ARBA00004429"/>
    </source>
</evidence>
<comment type="similarity">
    <text evidence="2">Belongs to the GSP F family.</text>
</comment>
<dbReference type="GO" id="GO:0005886">
    <property type="term" value="C:plasma membrane"/>
    <property type="evidence" value="ECO:0007669"/>
    <property type="project" value="UniProtKB-SubCell"/>
</dbReference>
<dbReference type="PANTHER" id="PTHR30012:SF0">
    <property type="entry name" value="TYPE II SECRETION SYSTEM PROTEIN F-RELATED"/>
    <property type="match status" value="1"/>
</dbReference>
<sequence>MPTFQFEAMDATGAEIKDVIDAPTEEEAQATIRQMGYFVTKISVKKSRKKAEAAGPAKKKRGFVFGGVKSKDLTAFTRQLSILQDAGLPILRSLRILSNQAKPGRLKYSLEDTCDEIEAGATLSEAMAKSPKCFDRLYVNMIKAGEAGGALELILQRLADFKERAESLKRKIKGAMIYPVIVVTVAVLILTGIMIWIVPAFKQIFTDFGLDLPAATVALIAIADWVKEYWYLIPTIPTSIWLGVKLIRKFKQGRIGWDQFANKVPIFGQLVEKNTLARTTRTLGTLVASGVPILEALNITRDTAGNASFERMYQKISDAIREGESIAKPMKENATMGLHPVTAFFWFAFVGGPIGLLIYMLKLRQPIVNDLVVNMVDVGEETGELDTMLYKVADVYDEEVAVLTDSLTKLMEPLLIIFLGGAVGFIVVALFIPLVSLIQNLSG</sequence>
<feature type="transmembrane region" description="Helical" evidence="8">
    <location>
        <begin position="176"/>
        <end position="197"/>
    </location>
</feature>
<feature type="transmembrane region" description="Helical" evidence="8">
    <location>
        <begin position="338"/>
        <end position="361"/>
    </location>
</feature>
<organism evidence="10 11">
    <name type="scientific">Posidoniimonas corsicana</name>
    <dbReference type="NCBI Taxonomy" id="1938618"/>
    <lineage>
        <taxon>Bacteria</taxon>
        <taxon>Pseudomonadati</taxon>
        <taxon>Planctomycetota</taxon>
        <taxon>Planctomycetia</taxon>
        <taxon>Pirellulales</taxon>
        <taxon>Lacipirellulaceae</taxon>
        <taxon>Posidoniimonas</taxon>
    </lineage>
</organism>
<reference evidence="10 11" key="1">
    <citation type="submission" date="2019-02" db="EMBL/GenBank/DDBJ databases">
        <title>Deep-cultivation of Planctomycetes and their phenomic and genomic characterization uncovers novel biology.</title>
        <authorList>
            <person name="Wiegand S."/>
            <person name="Jogler M."/>
            <person name="Boedeker C."/>
            <person name="Pinto D."/>
            <person name="Vollmers J."/>
            <person name="Rivas-Marin E."/>
            <person name="Kohn T."/>
            <person name="Peeters S.H."/>
            <person name="Heuer A."/>
            <person name="Rast P."/>
            <person name="Oberbeckmann S."/>
            <person name="Bunk B."/>
            <person name="Jeske O."/>
            <person name="Meyerdierks A."/>
            <person name="Storesund J.E."/>
            <person name="Kallscheuer N."/>
            <person name="Luecker S."/>
            <person name="Lage O.M."/>
            <person name="Pohl T."/>
            <person name="Merkel B.J."/>
            <person name="Hornburger P."/>
            <person name="Mueller R.-W."/>
            <person name="Bruemmer F."/>
            <person name="Labrenz M."/>
            <person name="Spormann A.M."/>
            <person name="Op Den Camp H."/>
            <person name="Overmann J."/>
            <person name="Amann R."/>
            <person name="Jetten M.S.M."/>
            <person name="Mascher T."/>
            <person name="Medema M.H."/>
            <person name="Devos D.P."/>
            <person name="Kaster A.-K."/>
            <person name="Ovreas L."/>
            <person name="Rohde M."/>
            <person name="Galperin M.Y."/>
            <person name="Jogler C."/>
        </authorList>
    </citation>
    <scope>NUCLEOTIDE SEQUENCE [LARGE SCALE GENOMIC DNA]</scope>
    <source>
        <strain evidence="10 11">KOR34</strain>
    </source>
</reference>
<feature type="domain" description="Type II secretion system protein GspF" evidence="9">
    <location>
        <begin position="280"/>
        <end position="433"/>
    </location>
</feature>
<comment type="subcellular location">
    <subcellularLocation>
        <location evidence="1">Cell inner membrane</location>
        <topology evidence="1">Multi-pass membrane protein</topology>
    </subcellularLocation>
</comment>
<evidence type="ECO:0000256" key="2">
    <source>
        <dbReference type="ARBA" id="ARBA00005745"/>
    </source>
</evidence>
<dbReference type="PANTHER" id="PTHR30012">
    <property type="entry name" value="GENERAL SECRETION PATHWAY PROTEIN"/>
    <property type="match status" value="1"/>
</dbReference>
<keyword evidence="7 8" id="KW-0472">Membrane</keyword>
<gene>
    <name evidence="10" type="primary">epsF_6</name>
    <name evidence="10" type="ORF">KOR34_29900</name>
</gene>
<dbReference type="InterPro" id="IPR042094">
    <property type="entry name" value="T2SS_GspF_sf"/>
</dbReference>
<feature type="domain" description="Type II secretion system protein GspF" evidence="9">
    <location>
        <begin position="76"/>
        <end position="199"/>
    </location>
</feature>
<feature type="transmembrane region" description="Helical" evidence="8">
    <location>
        <begin position="414"/>
        <end position="438"/>
    </location>
</feature>
<keyword evidence="3" id="KW-1003">Cell membrane</keyword>
<dbReference type="FunFam" id="1.20.81.30:FF:000001">
    <property type="entry name" value="Type II secretion system protein F"/>
    <property type="match status" value="1"/>
</dbReference>
<dbReference type="OrthoDB" id="9805682at2"/>
<dbReference type="InterPro" id="IPR003004">
    <property type="entry name" value="GspF/PilC"/>
</dbReference>
<accession>A0A5C5VJY5</accession>
<keyword evidence="6 8" id="KW-1133">Transmembrane helix</keyword>
<keyword evidence="5 8" id="KW-0812">Transmembrane</keyword>
<evidence type="ECO:0000256" key="3">
    <source>
        <dbReference type="ARBA" id="ARBA00022475"/>
    </source>
</evidence>
<evidence type="ECO:0000256" key="5">
    <source>
        <dbReference type="ARBA" id="ARBA00022692"/>
    </source>
</evidence>
<evidence type="ECO:0000313" key="11">
    <source>
        <dbReference type="Proteomes" id="UP000316714"/>
    </source>
</evidence>
<keyword evidence="4" id="KW-0997">Cell inner membrane</keyword>